<dbReference type="Proteomes" id="UP000228762">
    <property type="component" value="Unassembled WGS sequence"/>
</dbReference>
<evidence type="ECO:0000313" key="9">
    <source>
        <dbReference type="Proteomes" id="UP000228762"/>
    </source>
</evidence>
<keyword evidence="7" id="KW-0346">Stress response</keyword>
<evidence type="ECO:0000313" key="8">
    <source>
        <dbReference type="EMBL" id="PIV70569.1"/>
    </source>
</evidence>
<comment type="caution">
    <text evidence="8">The sequence shown here is derived from an EMBL/GenBank/DDBJ whole genome shotgun (WGS) entry which is preliminary data.</text>
</comment>
<dbReference type="SUPFAM" id="SSF54786">
    <property type="entry name" value="YcfA/nrd intein domain"/>
    <property type="match status" value="1"/>
</dbReference>
<keyword evidence="3" id="KW-0540">Nuclease</keyword>
<protein>
    <submittedName>
        <fullName evidence="8">Addiction module toxin, HicA family</fullName>
    </submittedName>
</protein>
<keyword evidence="5" id="KW-0378">Hydrolase</keyword>
<dbReference type="GO" id="GO:0004519">
    <property type="term" value="F:endonuclease activity"/>
    <property type="evidence" value="ECO:0007669"/>
    <property type="project" value="UniProtKB-KW"/>
</dbReference>
<dbReference type="GO" id="GO:0016787">
    <property type="term" value="F:hydrolase activity"/>
    <property type="evidence" value="ECO:0007669"/>
    <property type="project" value="UniProtKB-KW"/>
</dbReference>
<dbReference type="InterPro" id="IPR038570">
    <property type="entry name" value="HicA_sf"/>
</dbReference>
<dbReference type="EMBL" id="PFEV01000213">
    <property type="protein sequence ID" value="PIV70569.1"/>
    <property type="molecule type" value="Genomic_DNA"/>
</dbReference>
<evidence type="ECO:0000256" key="4">
    <source>
        <dbReference type="ARBA" id="ARBA00022759"/>
    </source>
</evidence>
<name>A0A2M7EJ27_9BACT</name>
<evidence type="ECO:0000256" key="6">
    <source>
        <dbReference type="ARBA" id="ARBA00022884"/>
    </source>
</evidence>
<evidence type="ECO:0000256" key="5">
    <source>
        <dbReference type="ARBA" id="ARBA00022801"/>
    </source>
</evidence>
<dbReference type="Pfam" id="PF07927">
    <property type="entry name" value="HicA_toxin"/>
    <property type="match status" value="1"/>
</dbReference>
<reference evidence="9" key="1">
    <citation type="submission" date="2017-09" db="EMBL/GenBank/DDBJ databases">
        <title>Depth-based differentiation of microbial function through sediment-hosted aquifers and enrichment of novel symbionts in the deep terrestrial subsurface.</title>
        <authorList>
            <person name="Probst A.J."/>
            <person name="Ladd B."/>
            <person name="Jarett J.K."/>
            <person name="Geller-Mcgrath D.E."/>
            <person name="Sieber C.M.K."/>
            <person name="Emerson J.B."/>
            <person name="Anantharaman K."/>
            <person name="Thomas B.C."/>
            <person name="Malmstrom R."/>
            <person name="Stieglmeier M."/>
            <person name="Klingl A."/>
            <person name="Woyke T."/>
            <person name="Ryan C.M."/>
            <person name="Banfield J.F."/>
        </authorList>
    </citation>
    <scope>NUCLEOTIDE SEQUENCE [LARGE SCALE GENOMIC DNA]</scope>
</reference>
<evidence type="ECO:0000256" key="2">
    <source>
        <dbReference type="ARBA" id="ARBA00022649"/>
    </source>
</evidence>
<gene>
    <name evidence="8" type="ORF">COW57_04620</name>
</gene>
<proteinExistence type="inferred from homology"/>
<keyword evidence="2" id="KW-1277">Toxin-antitoxin system</keyword>
<evidence type="ECO:0000256" key="7">
    <source>
        <dbReference type="ARBA" id="ARBA00023016"/>
    </source>
</evidence>
<sequence length="80" mass="9312">MPKIPPQKYHIVIQKLRKLGFVFRRVTRGSHEIWWNEKTKKTCVVPHHREIKSGTLGSIVKQMEITPEAGGRSNCHNHTE</sequence>
<evidence type="ECO:0000256" key="3">
    <source>
        <dbReference type="ARBA" id="ARBA00022722"/>
    </source>
</evidence>
<accession>A0A2M7EJ27</accession>
<comment type="similarity">
    <text evidence="1">Belongs to the HicA mRNA interferase family.</text>
</comment>
<organism evidence="8 9">
    <name type="scientific">Candidatus Roizmanbacteria bacterium CG17_big_fil_post_rev_8_21_14_2_50_39_7</name>
    <dbReference type="NCBI Taxonomy" id="1974858"/>
    <lineage>
        <taxon>Bacteria</taxon>
        <taxon>Candidatus Roizmaniibacteriota</taxon>
    </lineage>
</organism>
<keyword evidence="4" id="KW-0255">Endonuclease</keyword>
<dbReference type="Gene3D" id="3.30.920.30">
    <property type="entry name" value="Hypothetical protein"/>
    <property type="match status" value="1"/>
</dbReference>
<dbReference type="AlphaFoldDB" id="A0A2M7EJ27"/>
<dbReference type="GO" id="GO:0003729">
    <property type="term" value="F:mRNA binding"/>
    <property type="evidence" value="ECO:0007669"/>
    <property type="project" value="InterPro"/>
</dbReference>
<dbReference type="InterPro" id="IPR012933">
    <property type="entry name" value="HicA_mRNA_interferase"/>
</dbReference>
<evidence type="ECO:0000256" key="1">
    <source>
        <dbReference type="ARBA" id="ARBA00006620"/>
    </source>
</evidence>
<keyword evidence="6" id="KW-0694">RNA-binding</keyword>